<gene>
    <name evidence="4" type="ORF">HYN59_04580</name>
</gene>
<keyword evidence="5" id="KW-1185">Reference proteome</keyword>
<dbReference type="SUPFAM" id="SSF51261">
    <property type="entry name" value="Duplicated hybrid motif"/>
    <property type="match status" value="1"/>
</dbReference>
<evidence type="ECO:0000256" key="1">
    <source>
        <dbReference type="ARBA" id="ARBA00022729"/>
    </source>
</evidence>
<dbReference type="OrthoDB" id="9814377at2"/>
<dbReference type="CDD" id="cd12797">
    <property type="entry name" value="M23_peptidase"/>
    <property type="match status" value="1"/>
</dbReference>
<dbReference type="Gene3D" id="2.70.70.10">
    <property type="entry name" value="Glucose Permease (Domain IIA)"/>
    <property type="match status" value="1"/>
</dbReference>
<evidence type="ECO:0000259" key="3">
    <source>
        <dbReference type="Pfam" id="PF01551"/>
    </source>
</evidence>
<evidence type="ECO:0000313" key="5">
    <source>
        <dbReference type="Proteomes" id="UP000244929"/>
    </source>
</evidence>
<dbReference type="PANTHER" id="PTHR21666:SF289">
    <property type="entry name" value="L-ALA--D-GLU ENDOPEPTIDASE"/>
    <property type="match status" value="1"/>
</dbReference>
<proteinExistence type="predicted"/>
<name>A0A2S1QVP0_9FLAO</name>
<sequence length="289" mass="32010">MSAKRLKRQLIKKRLFTKNRLVILNEDTFEELFSFRLNLMNVFVAITSISIVMIAFVTYIIAFTPLREYIPGYASTKLKREATANAIKSDSLQKVIDENSAYIASIKKVLTGDLDHTKLSKDSIVVAEQAVLSDEKMKPSDADLKLRREVAQEDKYNLFETAKPKVGLVLFAPVKGHITEGYNAKNKHFAVNIALAKNTPIKAVAAGSVILADWTPTNGNVIVLRHNDGIISVYKHAASLTKEQGDIVKSGEVIALAGTTGPQSAGVQLQFELWKDGYPINPTQFIDFE</sequence>
<dbReference type="GO" id="GO:0004222">
    <property type="term" value="F:metalloendopeptidase activity"/>
    <property type="evidence" value="ECO:0007669"/>
    <property type="project" value="TreeGrafter"/>
</dbReference>
<feature type="domain" description="M23ase beta-sheet core" evidence="3">
    <location>
        <begin position="187"/>
        <end position="282"/>
    </location>
</feature>
<accession>A0A2S1QVP0</accession>
<dbReference type="RefSeq" id="WP_108777142.1">
    <property type="nucleotide sequence ID" value="NZ_CP029186.1"/>
</dbReference>
<dbReference type="Pfam" id="PF01551">
    <property type="entry name" value="Peptidase_M23"/>
    <property type="match status" value="1"/>
</dbReference>
<dbReference type="EMBL" id="CP029186">
    <property type="protein sequence ID" value="AWH84436.1"/>
    <property type="molecule type" value="Genomic_DNA"/>
</dbReference>
<organism evidence="4 5">
    <name type="scientific">Flavobacterium album</name>
    <dbReference type="NCBI Taxonomy" id="2175091"/>
    <lineage>
        <taxon>Bacteria</taxon>
        <taxon>Pseudomonadati</taxon>
        <taxon>Bacteroidota</taxon>
        <taxon>Flavobacteriia</taxon>
        <taxon>Flavobacteriales</taxon>
        <taxon>Flavobacteriaceae</taxon>
        <taxon>Flavobacterium</taxon>
    </lineage>
</organism>
<keyword evidence="1" id="KW-0732">Signal</keyword>
<dbReference type="InterPro" id="IPR050570">
    <property type="entry name" value="Cell_wall_metabolism_enzyme"/>
</dbReference>
<protein>
    <submittedName>
        <fullName evidence="4">Peptidase M23</fullName>
    </submittedName>
</protein>
<keyword evidence="2" id="KW-0812">Transmembrane</keyword>
<feature type="transmembrane region" description="Helical" evidence="2">
    <location>
        <begin position="42"/>
        <end position="62"/>
    </location>
</feature>
<evidence type="ECO:0000313" key="4">
    <source>
        <dbReference type="EMBL" id="AWH84436.1"/>
    </source>
</evidence>
<dbReference type="PANTHER" id="PTHR21666">
    <property type="entry name" value="PEPTIDASE-RELATED"/>
    <property type="match status" value="1"/>
</dbReference>
<keyword evidence="2" id="KW-0472">Membrane</keyword>
<keyword evidence="2" id="KW-1133">Transmembrane helix</keyword>
<dbReference type="AlphaFoldDB" id="A0A2S1QVP0"/>
<evidence type="ECO:0000256" key="2">
    <source>
        <dbReference type="SAM" id="Phobius"/>
    </source>
</evidence>
<dbReference type="Proteomes" id="UP000244929">
    <property type="component" value="Chromosome"/>
</dbReference>
<dbReference type="InterPro" id="IPR016047">
    <property type="entry name" value="M23ase_b-sheet_dom"/>
</dbReference>
<reference evidence="4 5" key="1">
    <citation type="submission" date="2018-04" db="EMBL/GenBank/DDBJ databases">
        <title>Genome sequencing of Flavobacterium sp. HYN0059.</title>
        <authorList>
            <person name="Yi H."/>
            <person name="Baek C."/>
        </authorList>
    </citation>
    <scope>NUCLEOTIDE SEQUENCE [LARGE SCALE GENOMIC DNA]</scope>
    <source>
        <strain evidence="4 5">HYN0059</strain>
    </source>
</reference>
<dbReference type="InterPro" id="IPR011055">
    <property type="entry name" value="Dup_hybrid_motif"/>
</dbReference>
<dbReference type="KEGG" id="falb:HYN59_04580"/>